<reference evidence="3" key="1">
    <citation type="journal article" date="2019" name="Int. J. Syst. Evol. Microbiol.">
        <title>The Global Catalogue of Microorganisms (GCM) 10K type strain sequencing project: providing services to taxonomists for standard genome sequencing and annotation.</title>
        <authorList>
            <consortium name="The Broad Institute Genomics Platform"/>
            <consortium name="The Broad Institute Genome Sequencing Center for Infectious Disease"/>
            <person name="Wu L."/>
            <person name="Ma J."/>
        </authorList>
    </citation>
    <scope>NUCLEOTIDE SEQUENCE [LARGE SCALE GENOMIC DNA]</scope>
    <source>
        <strain evidence="3">KCTC 42953</strain>
    </source>
</reference>
<evidence type="ECO:0008006" key="4">
    <source>
        <dbReference type="Google" id="ProtNLM"/>
    </source>
</evidence>
<organism evidence="2 3">
    <name type="scientific">Marinicella sediminis</name>
    <dbReference type="NCBI Taxonomy" id="1792834"/>
    <lineage>
        <taxon>Bacteria</taxon>
        <taxon>Pseudomonadati</taxon>
        <taxon>Pseudomonadota</taxon>
        <taxon>Gammaproteobacteria</taxon>
        <taxon>Lysobacterales</taxon>
        <taxon>Marinicellaceae</taxon>
        <taxon>Marinicella</taxon>
    </lineage>
</organism>
<name>A0ABV7J8Y4_9GAMM</name>
<comment type="caution">
    <text evidence="2">The sequence shown here is derived from an EMBL/GenBank/DDBJ whole genome shotgun (WGS) entry which is preliminary data.</text>
</comment>
<gene>
    <name evidence="2" type="ORF">ACFODZ_10065</name>
</gene>
<feature type="transmembrane region" description="Helical" evidence="1">
    <location>
        <begin position="133"/>
        <end position="154"/>
    </location>
</feature>
<dbReference type="RefSeq" id="WP_077410638.1">
    <property type="nucleotide sequence ID" value="NZ_JBHRTS010000005.1"/>
</dbReference>
<evidence type="ECO:0000256" key="1">
    <source>
        <dbReference type="SAM" id="Phobius"/>
    </source>
</evidence>
<feature type="transmembrane region" description="Helical" evidence="1">
    <location>
        <begin position="6"/>
        <end position="30"/>
    </location>
</feature>
<protein>
    <recommendedName>
        <fullName evidence="4">MAPEG family protein</fullName>
    </recommendedName>
</protein>
<dbReference type="EMBL" id="JBHRTS010000005">
    <property type="protein sequence ID" value="MFC3194580.1"/>
    <property type="molecule type" value="Genomic_DNA"/>
</dbReference>
<feature type="transmembrane region" description="Helical" evidence="1">
    <location>
        <begin position="106"/>
        <end position="127"/>
    </location>
</feature>
<keyword evidence="3" id="KW-1185">Reference proteome</keyword>
<evidence type="ECO:0000313" key="3">
    <source>
        <dbReference type="Proteomes" id="UP001595533"/>
    </source>
</evidence>
<accession>A0ABV7J8Y4</accession>
<keyword evidence="1" id="KW-1133">Transmembrane helix</keyword>
<dbReference type="Proteomes" id="UP001595533">
    <property type="component" value="Unassembled WGS sequence"/>
</dbReference>
<proteinExistence type="predicted"/>
<keyword evidence="1" id="KW-0472">Membrane</keyword>
<sequence>MTVSLLQLWLPIVLAGVFCWIASALIHMVIKYHNADYKPLDNEDQVSDALRAGNPKPGLYTMPHCADMKDMNGEAMQDKFKQGPVAMISVFDNGMPPMGKLLLQQIMHFFIGALLVAYVACLVLTAGADYMSVFRLVMAVSFLAYGYGVIPFSIWYGHPWSNTARFLLDALIYAAVTAGTFAWLWPAAG</sequence>
<keyword evidence="1" id="KW-0812">Transmembrane</keyword>
<evidence type="ECO:0000313" key="2">
    <source>
        <dbReference type="EMBL" id="MFC3194580.1"/>
    </source>
</evidence>
<feature type="transmembrane region" description="Helical" evidence="1">
    <location>
        <begin position="166"/>
        <end position="185"/>
    </location>
</feature>